<dbReference type="AlphaFoldDB" id="A0A4Y2MX46"/>
<evidence type="ECO:0000313" key="3">
    <source>
        <dbReference type="Proteomes" id="UP000499080"/>
    </source>
</evidence>
<dbReference type="EMBL" id="BGPR01007884">
    <property type="protein sequence ID" value="GBN30216.1"/>
    <property type="molecule type" value="Genomic_DNA"/>
</dbReference>
<protein>
    <submittedName>
        <fullName evidence="2">Uncharacterized protein</fullName>
    </submittedName>
</protein>
<keyword evidence="1" id="KW-0472">Membrane</keyword>
<dbReference type="Proteomes" id="UP000499080">
    <property type="component" value="Unassembled WGS sequence"/>
</dbReference>
<organism evidence="2 3">
    <name type="scientific">Araneus ventricosus</name>
    <name type="common">Orbweaver spider</name>
    <name type="synonym">Epeira ventricosa</name>
    <dbReference type="NCBI Taxonomy" id="182803"/>
    <lineage>
        <taxon>Eukaryota</taxon>
        <taxon>Metazoa</taxon>
        <taxon>Ecdysozoa</taxon>
        <taxon>Arthropoda</taxon>
        <taxon>Chelicerata</taxon>
        <taxon>Arachnida</taxon>
        <taxon>Araneae</taxon>
        <taxon>Araneomorphae</taxon>
        <taxon>Entelegynae</taxon>
        <taxon>Araneoidea</taxon>
        <taxon>Araneidae</taxon>
        <taxon>Araneus</taxon>
    </lineage>
</organism>
<reference evidence="2 3" key="1">
    <citation type="journal article" date="2019" name="Sci. Rep.">
        <title>Orb-weaving spider Araneus ventricosus genome elucidates the spidroin gene catalogue.</title>
        <authorList>
            <person name="Kono N."/>
            <person name="Nakamura H."/>
            <person name="Ohtoshi R."/>
            <person name="Moran D.A.P."/>
            <person name="Shinohara A."/>
            <person name="Yoshida Y."/>
            <person name="Fujiwara M."/>
            <person name="Mori M."/>
            <person name="Tomita M."/>
            <person name="Arakawa K."/>
        </authorList>
    </citation>
    <scope>NUCLEOTIDE SEQUENCE [LARGE SCALE GENOMIC DNA]</scope>
</reference>
<keyword evidence="1" id="KW-0812">Transmembrane</keyword>
<gene>
    <name evidence="2" type="ORF">AVEN_261926_1</name>
</gene>
<name>A0A4Y2MX46_ARAVE</name>
<feature type="transmembrane region" description="Helical" evidence="1">
    <location>
        <begin position="6"/>
        <end position="28"/>
    </location>
</feature>
<proteinExistence type="predicted"/>
<evidence type="ECO:0000313" key="2">
    <source>
        <dbReference type="EMBL" id="GBN30216.1"/>
    </source>
</evidence>
<evidence type="ECO:0000256" key="1">
    <source>
        <dbReference type="SAM" id="Phobius"/>
    </source>
</evidence>
<keyword evidence="1" id="KW-1133">Transmembrane helix</keyword>
<accession>A0A4Y2MX46</accession>
<sequence>MFTLPTLLYLKLFCPCSGNACIILLYPINPVLHMLMERLSPHWSSTGLPPFLGRPGQCGYFCTAPAEGCFIWCAVVPIHGGTSVESVLEPAALRYRGGDLTTRPLRPRDTHRKGR</sequence>
<comment type="caution">
    <text evidence="2">The sequence shown here is derived from an EMBL/GenBank/DDBJ whole genome shotgun (WGS) entry which is preliminary data.</text>
</comment>
<keyword evidence="3" id="KW-1185">Reference proteome</keyword>